<evidence type="ECO:0000313" key="5">
    <source>
        <dbReference type="Proteomes" id="UP000095332"/>
    </source>
</evidence>
<dbReference type="InterPro" id="IPR052942">
    <property type="entry name" value="LPS_cholinephosphotransferase"/>
</dbReference>
<dbReference type="EMBL" id="CZBM01000002">
    <property type="protein sequence ID" value="CUP88398.1"/>
    <property type="molecule type" value="Genomic_DNA"/>
</dbReference>
<gene>
    <name evidence="2" type="ORF">ERS852560_00890</name>
    <name evidence="4" type="ORF">GKD54_13070</name>
    <name evidence="3" type="ORF">GKD58_06125</name>
</gene>
<dbReference type="InterPro" id="IPR007074">
    <property type="entry name" value="LicD/FKTN/FKRP_NTP_transf"/>
</dbReference>
<dbReference type="AlphaFoldDB" id="A0A174RYG9"/>
<keyword evidence="3" id="KW-0548">Nucleotidyltransferase</keyword>
<evidence type="ECO:0000313" key="7">
    <source>
        <dbReference type="Proteomes" id="UP000471216"/>
    </source>
</evidence>
<dbReference type="SUPFAM" id="SSF81301">
    <property type="entry name" value="Nucleotidyltransferase"/>
    <property type="match status" value="1"/>
</dbReference>
<evidence type="ECO:0000313" key="2">
    <source>
        <dbReference type="EMBL" id="CUP88398.1"/>
    </source>
</evidence>
<evidence type="ECO:0000313" key="4">
    <source>
        <dbReference type="EMBL" id="MRZ07126.1"/>
    </source>
</evidence>
<proteinExistence type="predicted"/>
<reference evidence="6 7" key="2">
    <citation type="journal article" date="2019" name="Nat. Med.">
        <title>A library of human gut bacterial isolates paired with longitudinal multiomics data enables mechanistic microbiome research.</title>
        <authorList>
            <person name="Poyet M."/>
            <person name="Groussin M."/>
            <person name="Gibbons S.M."/>
            <person name="Avila-Pacheco J."/>
            <person name="Jiang X."/>
            <person name="Kearney S.M."/>
            <person name="Perrotta A.R."/>
            <person name="Berdy B."/>
            <person name="Zhao S."/>
            <person name="Lieberman T.D."/>
            <person name="Swanson P.K."/>
            <person name="Smith M."/>
            <person name="Roesemann S."/>
            <person name="Alexander J.E."/>
            <person name="Rich S.A."/>
            <person name="Livny J."/>
            <person name="Vlamakis H."/>
            <person name="Clish C."/>
            <person name="Bullock K."/>
            <person name="Deik A."/>
            <person name="Scott J."/>
            <person name="Pierce K.A."/>
            <person name="Xavier R.J."/>
            <person name="Alm E.J."/>
        </authorList>
    </citation>
    <scope>NUCLEOTIDE SEQUENCE [LARGE SCALE GENOMIC DNA]</scope>
    <source>
        <strain evidence="4 7">BIOML-A10</strain>
        <strain evidence="3 6">BIOML-A11</strain>
    </source>
</reference>
<dbReference type="EMBL" id="WKMX01000011">
    <property type="protein sequence ID" value="MRZ07126.1"/>
    <property type="molecule type" value="Genomic_DNA"/>
</dbReference>
<feature type="domain" description="LicD/FKTN/FKRP nucleotidyltransferase" evidence="1">
    <location>
        <begin position="26"/>
        <end position="249"/>
    </location>
</feature>
<dbReference type="GO" id="GO:0009100">
    <property type="term" value="P:glycoprotein metabolic process"/>
    <property type="evidence" value="ECO:0007669"/>
    <property type="project" value="UniProtKB-ARBA"/>
</dbReference>
<dbReference type="RefSeq" id="WP_057327939.1">
    <property type="nucleotide sequence ID" value="NZ_CZBM01000002.1"/>
</dbReference>
<dbReference type="InterPro" id="IPR043519">
    <property type="entry name" value="NT_sf"/>
</dbReference>
<organism evidence="2 5">
    <name type="scientific">Parabacteroides distasonis</name>
    <dbReference type="NCBI Taxonomy" id="823"/>
    <lineage>
        <taxon>Bacteria</taxon>
        <taxon>Pseudomonadati</taxon>
        <taxon>Bacteroidota</taxon>
        <taxon>Bacteroidia</taxon>
        <taxon>Bacteroidales</taxon>
        <taxon>Tannerellaceae</taxon>
        <taxon>Parabacteroides</taxon>
    </lineage>
</organism>
<accession>A0A174RYG9</accession>
<dbReference type="Proteomes" id="UP000450599">
    <property type="component" value="Unassembled WGS sequence"/>
</dbReference>
<evidence type="ECO:0000259" key="1">
    <source>
        <dbReference type="Pfam" id="PF04991"/>
    </source>
</evidence>
<dbReference type="Proteomes" id="UP000471216">
    <property type="component" value="Unassembled WGS sequence"/>
</dbReference>
<name>A0A174RYG9_PARDI</name>
<dbReference type="EMBL" id="WKMW01000004">
    <property type="protein sequence ID" value="MRY83834.1"/>
    <property type="molecule type" value="Genomic_DNA"/>
</dbReference>
<dbReference type="Pfam" id="PF04991">
    <property type="entry name" value="LicD"/>
    <property type="match status" value="1"/>
</dbReference>
<evidence type="ECO:0000313" key="6">
    <source>
        <dbReference type="Proteomes" id="UP000450599"/>
    </source>
</evidence>
<reference evidence="2 5" key="1">
    <citation type="submission" date="2015-09" db="EMBL/GenBank/DDBJ databases">
        <authorList>
            <consortium name="Pathogen Informatics"/>
        </authorList>
    </citation>
    <scope>NUCLEOTIDE SEQUENCE [LARGE SCALE GENOMIC DNA]</scope>
    <source>
        <strain evidence="2 5">2789STDY5834948</strain>
    </source>
</reference>
<dbReference type="GO" id="GO:0016779">
    <property type="term" value="F:nucleotidyltransferase activity"/>
    <property type="evidence" value="ECO:0007669"/>
    <property type="project" value="UniProtKB-KW"/>
</dbReference>
<dbReference type="PANTHER" id="PTHR43404">
    <property type="entry name" value="LIPOPOLYSACCHARIDE CHOLINEPHOSPHOTRANSFERASE LICD"/>
    <property type="match status" value="1"/>
</dbReference>
<dbReference type="Proteomes" id="UP000095332">
    <property type="component" value="Unassembled WGS sequence"/>
</dbReference>
<protein>
    <submittedName>
        <fullName evidence="3">2-C-methyl-D-erythritol 4-phosphate cytidylyltransferase</fullName>
    </submittedName>
    <submittedName>
        <fullName evidence="2">LPS biosynthesis protein</fullName>
    </submittedName>
</protein>
<keyword evidence="3" id="KW-0808">Transferase</keyword>
<evidence type="ECO:0000313" key="3">
    <source>
        <dbReference type="EMBL" id="MRY83834.1"/>
    </source>
</evidence>
<sequence>MKIEQVDIKELQNKMLEILLYFDDFCTKHHLRYSLCGGCLIGIERHHGFIPWDDDIDLFMPREDYEKLGEIWNKFSDTNRYVYCRTDKDHNYHDGGASIRDVGTTYINKHSVQEDICHGLALEIMPIDGCPKPFIKRLRQLFNAFMFSLFNVQRLPNNKGLIIRMITSILYKIIPSQNIRYRLWKHAEKQMSKYSWNDCAEVTELIGAIHGMLLRHPKKDFENVIRKDFEGYQLPVMVGYKRYLTRIWGDYMKLPPIEHRVAKHEVVYLSTTESYKKFKGIYYCNK</sequence>
<dbReference type="PANTHER" id="PTHR43404:SF2">
    <property type="entry name" value="LIPOPOLYSACCHARIDE CHOLINEPHOSPHOTRANSFERASE LICD"/>
    <property type="match status" value="1"/>
</dbReference>